<organism evidence="1 2">
    <name type="scientific">Aspergillus neoniger (strain CBS 115656)</name>
    <dbReference type="NCBI Taxonomy" id="1448310"/>
    <lineage>
        <taxon>Eukaryota</taxon>
        <taxon>Fungi</taxon>
        <taxon>Dikarya</taxon>
        <taxon>Ascomycota</taxon>
        <taxon>Pezizomycotina</taxon>
        <taxon>Eurotiomycetes</taxon>
        <taxon>Eurotiomycetidae</taxon>
        <taxon>Eurotiales</taxon>
        <taxon>Aspergillaceae</taxon>
        <taxon>Aspergillus</taxon>
        <taxon>Aspergillus subgen. Circumdati</taxon>
    </lineage>
</organism>
<dbReference type="RefSeq" id="XP_025473581.1">
    <property type="nucleotide sequence ID" value="XM_025618906.1"/>
</dbReference>
<dbReference type="AlphaFoldDB" id="A0A318Y720"/>
<gene>
    <name evidence="1" type="ORF">BO87DRAFT_270675</name>
</gene>
<evidence type="ECO:0000313" key="1">
    <source>
        <dbReference type="EMBL" id="PYH28103.1"/>
    </source>
</evidence>
<name>A0A318Y720_ASPNB</name>
<dbReference type="EMBL" id="KZ821560">
    <property type="protein sequence ID" value="PYH28103.1"/>
    <property type="molecule type" value="Genomic_DNA"/>
</dbReference>
<sequence length="76" mass="9106">IKHLFNNSQNICYYYRSHLYSKTIKVLILQICTDHFTITKKYQDILNNLSLNSIIFTAKNQEDNELITTFYINENK</sequence>
<protein>
    <submittedName>
        <fullName evidence="1">Uncharacterized protein</fullName>
    </submittedName>
</protein>
<evidence type="ECO:0000313" key="2">
    <source>
        <dbReference type="Proteomes" id="UP000247647"/>
    </source>
</evidence>
<dbReference type="GeneID" id="37121362"/>
<dbReference type="OrthoDB" id="4508978at2759"/>
<accession>A0A318Y720</accession>
<feature type="non-terminal residue" evidence="1">
    <location>
        <position position="76"/>
    </location>
</feature>
<proteinExistence type="predicted"/>
<reference evidence="1" key="1">
    <citation type="submission" date="2016-12" db="EMBL/GenBank/DDBJ databases">
        <title>The genomes of Aspergillus section Nigri reveals drivers in fungal speciation.</title>
        <authorList>
            <consortium name="DOE Joint Genome Institute"/>
            <person name="Vesth T.C."/>
            <person name="Nybo J."/>
            <person name="Theobald S."/>
            <person name="Brandl J."/>
            <person name="Frisvad J.C."/>
            <person name="Nielsen K.F."/>
            <person name="Lyhne E.K."/>
            <person name="Kogle M.E."/>
            <person name="Kuo A."/>
            <person name="Riley R."/>
            <person name="Clum A."/>
            <person name="Nolan M."/>
            <person name="Lipzen A."/>
            <person name="Salamov A."/>
            <person name="Henrissat B."/>
            <person name="Wiebenga A."/>
            <person name="De Vries R.P."/>
            <person name="Grigoriev I.V."/>
            <person name="Mortensen U.H."/>
            <person name="Andersen M.R."/>
            <person name="Baker S.E."/>
        </authorList>
    </citation>
    <scope>NUCLEOTIDE SEQUENCE [LARGE SCALE GENOMIC DNA]</scope>
    <source>
        <strain evidence="1">CBS 115656</strain>
    </source>
</reference>
<dbReference type="Proteomes" id="UP000247647">
    <property type="component" value="Unassembled WGS sequence"/>
</dbReference>
<feature type="non-terminal residue" evidence="1">
    <location>
        <position position="1"/>
    </location>
</feature>
<keyword evidence="2" id="KW-1185">Reference proteome</keyword>